<dbReference type="eggNOG" id="KOG4197">
    <property type="taxonomic scope" value="Eukaryota"/>
</dbReference>
<dbReference type="GO" id="GO:0003723">
    <property type="term" value="F:RNA binding"/>
    <property type="evidence" value="ECO:0000318"/>
    <property type="project" value="GO_Central"/>
</dbReference>
<dbReference type="InterPro" id="IPR002885">
    <property type="entry name" value="PPR_rpt"/>
</dbReference>
<gene>
    <name evidence="4" type="ORF">RCOM_0210360</name>
</gene>
<feature type="repeat" description="PPR" evidence="3">
    <location>
        <begin position="409"/>
        <end position="443"/>
    </location>
</feature>
<dbReference type="Gene3D" id="1.25.40.10">
    <property type="entry name" value="Tetratricopeptide repeat domain"/>
    <property type="match status" value="6"/>
</dbReference>
<dbReference type="FunFam" id="1.25.40.10:FF:000073">
    <property type="entry name" value="Pentatricopeptide repeat-containing protein chloroplastic"/>
    <property type="match status" value="1"/>
</dbReference>
<dbReference type="InterPro" id="IPR046848">
    <property type="entry name" value="E_motif"/>
</dbReference>
<keyword evidence="5" id="KW-1185">Reference proteome</keyword>
<feature type="repeat" description="PPR" evidence="3">
    <location>
        <begin position="106"/>
        <end position="140"/>
    </location>
</feature>
<name>B9T205_RICCO</name>
<dbReference type="FunFam" id="1.25.40.10:FF:000158">
    <property type="entry name" value="pentatricopeptide repeat-containing protein At2g33680"/>
    <property type="match status" value="1"/>
</dbReference>
<dbReference type="InterPro" id="IPR011990">
    <property type="entry name" value="TPR-like_helical_dom_sf"/>
</dbReference>
<organism evidence="4 5">
    <name type="scientific">Ricinus communis</name>
    <name type="common">Castor bean</name>
    <dbReference type="NCBI Taxonomy" id="3988"/>
    <lineage>
        <taxon>Eukaryota</taxon>
        <taxon>Viridiplantae</taxon>
        <taxon>Streptophyta</taxon>
        <taxon>Embryophyta</taxon>
        <taxon>Tracheophyta</taxon>
        <taxon>Spermatophyta</taxon>
        <taxon>Magnoliopsida</taxon>
        <taxon>eudicotyledons</taxon>
        <taxon>Gunneridae</taxon>
        <taxon>Pentapetalae</taxon>
        <taxon>rosids</taxon>
        <taxon>fabids</taxon>
        <taxon>Malpighiales</taxon>
        <taxon>Euphorbiaceae</taxon>
        <taxon>Acalyphoideae</taxon>
        <taxon>Acalypheae</taxon>
        <taxon>Ricinus</taxon>
    </lineage>
</organism>
<dbReference type="STRING" id="3988.B9T205"/>
<dbReference type="InterPro" id="IPR046960">
    <property type="entry name" value="PPR_At4g14850-like_plant"/>
</dbReference>
<feature type="repeat" description="PPR" evidence="3">
    <location>
        <begin position="308"/>
        <end position="342"/>
    </location>
</feature>
<dbReference type="Pfam" id="PF13041">
    <property type="entry name" value="PPR_2"/>
    <property type="match status" value="4"/>
</dbReference>
<evidence type="ECO:0000256" key="2">
    <source>
        <dbReference type="ARBA" id="ARBA00061659"/>
    </source>
</evidence>
<reference evidence="5" key="1">
    <citation type="journal article" date="2010" name="Nat. Biotechnol.">
        <title>Draft genome sequence of the oilseed species Ricinus communis.</title>
        <authorList>
            <person name="Chan A.P."/>
            <person name="Crabtree J."/>
            <person name="Zhao Q."/>
            <person name="Lorenzi H."/>
            <person name="Orvis J."/>
            <person name="Puiu D."/>
            <person name="Melake-Berhan A."/>
            <person name="Jones K.M."/>
            <person name="Redman J."/>
            <person name="Chen G."/>
            <person name="Cahoon E.B."/>
            <person name="Gedil M."/>
            <person name="Stanke M."/>
            <person name="Haas B.J."/>
            <person name="Wortman J.R."/>
            <person name="Fraser-Liggett C.M."/>
            <person name="Ravel J."/>
            <person name="Rabinowicz P.D."/>
        </authorList>
    </citation>
    <scope>NUCLEOTIDE SEQUENCE [LARGE SCALE GENOMIC DNA]</scope>
    <source>
        <strain evidence="5">cv. Hale</strain>
    </source>
</reference>
<dbReference type="AlphaFoldDB" id="B9T205"/>
<comment type="similarity">
    <text evidence="2">Belongs to the PPR family. PCMP-E subfamily.</text>
</comment>
<dbReference type="Pfam" id="PF01535">
    <property type="entry name" value="PPR"/>
    <property type="match status" value="4"/>
</dbReference>
<evidence type="ECO:0000256" key="1">
    <source>
        <dbReference type="ARBA" id="ARBA00022737"/>
    </source>
</evidence>
<dbReference type="FunFam" id="1.25.40.10:FF:000353">
    <property type="entry name" value="Pentatricopeptide repeat-containing protein At4g39530"/>
    <property type="match status" value="1"/>
</dbReference>
<feature type="repeat" description="PPR" evidence="3">
    <location>
        <begin position="207"/>
        <end position="241"/>
    </location>
</feature>
<dbReference type="GO" id="GO:0099402">
    <property type="term" value="P:plant organ development"/>
    <property type="evidence" value="ECO:0007669"/>
    <property type="project" value="UniProtKB-ARBA"/>
</dbReference>
<dbReference type="Proteomes" id="UP000008311">
    <property type="component" value="Unassembled WGS sequence"/>
</dbReference>
<dbReference type="FunCoup" id="B9T205">
    <property type="interactions" value="309"/>
</dbReference>
<evidence type="ECO:0000256" key="3">
    <source>
        <dbReference type="PROSITE-ProRule" id="PRU00708"/>
    </source>
</evidence>
<dbReference type="GO" id="GO:0009451">
    <property type="term" value="P:RNA modification"/>
    <property type="evidence" value="ECO:0000318"/>
    <property type="project" value="GO_Central"/>
</dbReference>
<evidence type="ECO:0000313" key="5">
    <source>
        <dbReference type="Proteomes" id="UP000008311"/>
    </source>
</evidence>
<dbReference type="PROSITE" id="PS51375">
    <property type="entry name" value="PPR"/>
    <property type="match status" value="4"/>
</dbReference>
<dbReference type="Pfam" id="PF20431">
    <property type="entry name" value="E_motif"/>
    <property type="match status" value="1"/>
</dbReference>
<sequence>MPERNLISWSSVVSMYSKRGFSEEALLVFLDFKRCCNENPNEYILASVISACVQVGGSIDKQMHGFAVKSGFDRNVYVGTSLVDLYAKGGNIDEARLVFDGLLEKSAVTWTTIITACVKRGRSEVSLQLFSQMRETNVVPDGYILSSVLGACSQLEFVQGGKQIHGHVLRRGIEIDVSFVNVLIDFYTKSGKVQSARKLFDGMADRNVISWTAMIAGYMQNSFDREAVKLFIEMTRLGRRPDGFVCTSILTSCGSLEALELGRQVHAYSIKGNVESDIFLQNGLIDMYAKCGSLNDARKVFDDMTIRNVVSYNALIEGYSTLEQLSEAMNLFREMRHGMLSPSFLTFVSLLGASATLSALELGKQIHALITKFGISMEIFAGSALIDFYSKCSCLMDARLVFDKMTEKDIVVWNAMLFGYTQQLENEEALKLYTELQISEPKPNVVTFAALTTAASNLASLQHGQQFHNHIIKTGLDSHPFTTNSLIDMYAKCGSLEDARKAFGHVKDGLHYFESMPKFSIKPGTEHYACVVSLLGRSGKLYEAKEFIEKMPTEPEAVVWRSLLSACRVSGNVELGKYAAEKAISIDSTDSGSYTLLSNIYASKGMWVDVKKVRERMDIAGVVKEAGHSWI</sequence>
<dbReference type="NCBIfam" id="TIGR00756">
    <property type="entry name" value="PPR"/>
    <property type="match status" value="3"/>
</dbReference>
<dbReference type="PANTHER" id="PTHR24015">
    <property type="entry name" value="OS07G0578800 PROTEIN-RELATED"/>
    <property type="match status" value="1"/>
</dbReference>
<proteinExistence type="inferred from homology"/>
<dbReference type="InParanoid" id="B9T205"/>
<dbReference type="PANTHER" id="PTHR24015:SF548">
    <property type="entry name" value="OS08G0340900 PROTEIN"/>
    <property type="match status" value="1"/>
</dbReference>
<dbReference type="FunFam" id="1.25.40.10:FF:000958">
    <property type="entry name" value="Pentatricopeptide repeat-containing protein At4g39530"/>
    <property type="match status" value="1"/>
</dbReference>
<dbReference type="FunFam" id="1.25.40.10:FF:000361">
    <property type="entry name" value="Pentatricopeptide repeat-containing protein chloroplastic"/>
    <property type="match status" value="1"/>
</dbReference>
<keyword evidence="1" id="KW-0677">Repeat</keyword>
<dbReference type="EMBL" id="EQ974366">
    <property type="protein sequence ID" value="EEF30114.1"/>
    <property type="molecule type" value="Genomic_DNA"/>
</dbReference>
<accession>B9T205</accession>
<protein>
    <submittedName>
        <fullName evidence="4">Pentatricopeptide repeat-containing protein, putative</fullName>
    </submittedName>
</protein>
<evidence type="ECO:0000313" key="4">
    <source>
        <dbReference type="EMBL" id="EEF30114.1"/>
    </source>
</evidence>